<evidence type="ECO:0008006" key="4">
    <source>
        <dbReference type="Google" id="ProtNLM"/>
    </source>
</evidence>
<proteinExistence type="predicted"/>
<organism evidence="2 3">
    <name type="scientific">Phytophthora megakarya</name>
    <dbReference type="NCBI Taxonomy" id="4795"/>
    <lineage>
        <taxon>Eukaryota</taxon>
        <taxon>Sar</taxon>
        <taxon>Stramenopiles</taxon>
        <taxon>Oomycota</taxon>
        <taxon>Peronosporomycetes</taxon>
        <taxon>Peronosporales</taxon>
        <taxon>Peronosporaceae</taxon>
        <taxon>Phytophthora</taxon>
    </lineage>
</organism>
<name>A0A225WNT1_9STRA</name>
<feature type="chain" id="PRO_5012352810" description="Helitron helicase" evidence="1">
    <location>
        <begin position="20"/>
        <end position="174"/>
    </location>
</feature>
<evidence type="ECO:0000256" key="1">
    <source>
        <dbReference type="SAM" id="SignalP"/>
    </source>
</evidence>
<sequence length="174" mass="20193">MLTLSRKNVLLSRLFLAWGNQLRLSADSDASSDDESSDEDVDISYSSLYLVLESRRYITHHQCVDRPPSRINYYLTRMTDDDFRLHFRIPRRVVGALMRLRSDVICWPGLRERREIAERIKQVFELPNCIGLIDGILFPLYQRPIPTATSRPTISVCSAFFVLPLVRSLPRHLS</sequence>
<protein>
    <recommendedName>
        <fullName evidence="4">Helitron helicase</fullName>
    </recommendedName>
</protein>
<keyword evidence="1" id="KW-0732">Signal</keyword>
<evidence type="ECO:0000313" key="3">
    <source>
        <dbReference type="Proteomes" id="UP000198211"/>
    </source>
</evidence>
<comment type="caution">
    <text evidence="2">The sequence shown here is derived from an EMBL/GenBank/DDBJ whole genome shotgun (WGS) entry which is preliminary data.</text>
</comment>
<gene>
    <name evidence="2" type="ORF">PHMEG_0007381</name>
</gene>
<dbReference type="Proteomes" id="UP000198211">
    <property type="component" value="Unassembled WGS sequence"/>
</dbReference>
<feature type="signal peptide" evidence="1">
    <location>
        <begin position="1"/>
        <end position="19"/>
    </location>
</feature>
<dbReference type="OrthoDB" id="3233403at2759"/>
<accession>A0A225WNT1</accession>
<dbReference type="EMBL" id="NBNE01000576">
    <property type="protein sequence ID" value="OWZ18520.1"/>
    <property type="molecule type" value="Genomic_DNA"/>
</dbReference>
<dbReference type="AlphaFoldDB" id="A0A225WNT1"/>
<evidence type="ECO:0000313" key="2">
    <source>
        <dbReference type="EMBL" id="OWZ18520.1"/>
    </source>
</evidence>
<reference evidence="3" key="1">
    <citation type="submission" date="2017-03" db="EMBL/GenBank/DDBJ databases">
        <title>Phytopthora megakarya and P. palmivora, two closely related causual agents of cacao black pod achieved similar genome size and gene model numbers by different mechanisms.</title>
        <authorList>
            <person name="Ali S."/>
            <person name="Shao J."/>
            <person name="Larry D.J."/>
            <person name="Kronmiller B."/>
            <person name="Shen D."/>
            <person name="Strem M.D."/>
            <person name="Melnick R.L."/>
            <person name="Guiltinan M.J."/>
            <person name="Tyler B.M."/>
            <person name="Meinhardt L.W."/>
            <person name="Bailey B.A."/>
        </authorList>
    </citation>
    <scope>NUCLEOTIDE SEQUENCE [LARGE SCALE GENOMIC DNA]</scope>
    <source>
        <strain evidence="3">zdho120</strain>
    </source>
</reference>
<keyword evidence="3" id="KW-1185">Reference proteome</keyword>